<reference evidence="3 4" key="2">
    <citation type="journal article" date="2015" name="Eukaryot. Cell">
        <title>Asexual propagation of a virulent clone complex in a human and feline outbreak of sporotrichosis.</title>
        <authorList>
            <person name="Teixeira Mde M."/>
            <person name="Rodrigues A.M."/>
            <person name="Tsui C.K."/>
            <person name="de Almeida L.G."/>
            <person name="Van Diepeningen A.D."/>
            <person name="van den Ende B.G."/>
            <person name="Fernandes G.F."/>
            <person name="Kano R."/>
            <person name="Hamelin R.C."/>
            <person name="Lopes-Bezerra L.M."/>
            <person name="Vasconcelos A.T."/>
            <person name="de Hoog S."/>
            <person name="de Camargo Z.P."/>
            <person name="Felipe M.S."/>
        </authorList>
    </citation>
    <scope>NUCLEOTIDE SEQUENCE [LARGE SCALE GENOMIC DNA]</scope>
    <source>
        <strain evidence="3 4">1099-18</strain>
    </source>
</reference>
<feature type="transmembrane region" description="Helical" evidence="2">
    <location>
        <begin position="779"/>
        <end position="800"/>
    </location>
</feature>
<keyword evidence="2" id="KW-0472">Membrane</keyword>
<feature type="region of interest" description="Disordered" evidence="1">
    <location>
        <begin position="1"/>
        <end position="48"/>
    </location>
</feature>
<sequence length="802" mass="84629">MVTGKKKMTRKEEKEKGEKRRKEEDTTRNGDNEREAPRKHSPQTAAYWTVRSTRSRYMALTSCTSARSSSTSSLFSPSSSSVVSYRACRSPTCASSSVTRATAARPLSVSLISCSTSARASLRCLEMRASSSRAATFSLSSRRIAALIRSTSCTDGPAATVDTDTMSCINACCGDAERSMPSRGSSWSTVVCVVLLPAVVLAPPPPPPPPPPELEWTTDADPPPPGPVSVVGLNTSGRPPPLLLPLPSKLESGRLPGGWPEGLRSEKRSVGSSWLEGADALRSLFGRPWKPSSSELQVRDGLGSSGVSGRLLLPRSCGGTGDMGGRPWMLGRLSSQLPRSLASPRLSRSPWWCLSSFHAAAFCCTASSSSVLSWSRAASASSARFFRASICASYAPACSCALGSLNRASSRSSSLRLARRAASRAFLRISDSRCSASSRSFSRLDTRASSVVSMPCQLSLAIEYCDCSVSTCRISFACESPVAPDDASSARPRIASSLLSISCSSFCSSCSTVRVRSAALSAFSCHSLICALARSAASDFSSCAVATCSSSSLTRWRSFSRAASLIAIFVASACSLAVFNCCRRSAIVASLDTASDRRPSSSLCTWLSRLRPSSCARSSSAARRARARSVCSSPSVLVRAVLNSAISFSSSLILTRSFLRIARCFSSMTLRFLPSSMICAIFWSCSATFFSRLPGAASATAFLAASAASLARYCTLACSISVFSVWWWISSWCWRRCSSSSASSCLIRDSRTASRAAALAAVDWFAATVVSSADVDAASAAVVVSVVIGFGVDGAAALSFDS</sequence>
<feature type="region of interest" description="Disordered" evidence="1">
    <location>
        <begin position="206"/>
        <end position="227"/>
    </location>
</feature>
<name>A0A0F2MAY3_SPOSC</name>
<keyword evidence="2" id="KW-0812">Transmembrane</keyword>
<feature type="compositionally biased region" description="Basic and acidic residues" evidence="1">
    <location>
        <begin position="10"/>
        <end position="38"/>
    </location>
</feature>
<dbReference type="AlphaFoldDB" id="A0A0F2MAY3"/>
<organism evidence="3 4">
    <name type="scientific">Sporothrix schenckii 1099-18</name>
    <dbReference type="NCBI Taxonomy" id="1397361"/>
    <lineage>
        <taxon>Eukaryota</taxon>
        <taxon>Fungi</taxon>
        <taxon>Dikarya</taxon>
        <taxon>Ascomycota</taxon>
        <taxon>Pezizomycotina</taxon>
        <taxon>Sordariomycetes</taxon>
        <taxon>Sordariomycetidae</taxon>
        <taxon>Ophiostomatales</taxon>
        <taxon>Ophiostomataceae</taxon>
        <taxon>Sporothrix</taxon>
    </lineage>
</organism>
<reference evidence="3 4" key="1">
    <citation type="journal article" date="2014" name="BMC Genomics">
        <title>Comparative genomics of the major fungal agents of human and animal Sporotrichosis: Sporothrix schenckii and Sporothrix brasiliensis.</title>
        <authorList>
            <person name="Teixeira M.M."/>
            <person name="de Almeida L.G."/>
            <person name="Kubitschek-Barreira P."/>
            <person name="Alves F.L."/>
            <person name="Kioshima E.S."/>
            <person name="Abadio A.K."/>
            <person name="Fernandes L."/>
            <person name="Derengowski L.S."/>
            <person name="Ferreira K.S."/>
            <person name="Souza R.C."/>
            <person name="Ruiz J.C."/>
            <person name="de Andrade N.C."/>
            <person name="Paes H.C."/>
            <person name="Nicola A.M."/>
            <person name="Albuquerque P."/>
            <person name="Gerber A.L."/>
            <person name="Martins V.P."/>
            <person name="Peconick L.D."/>
            <person name="Neto A.V."/>
            <person name="Chaucanez C.B."/>
            <person name="Silva P.A."/>
            <person name="Cunha O.L."/>
            <person name="de Oliveira F.F."/>
            <person name="dos Santos T.C."/>
            <person name="Barros A.L."/>
            <person name="Soares M.A."/>
            <person name="de Oliveira L.M."/>
            <person name="Marini M.M."/>
            <person name="Villalobos-Duno H."/>
            <person name="Cunha M.M."/>
            <person name="de Hoog S."/>
            <person name="da Silveira J.F."/>
            <person name="Henrissat B."/>
            <person name="Nino-Vega G.A."/>
            <person name="Cisalpino P.S."/>
            <person name="Mora-Montes H.M."/>
            <person name="Almeida S.R."/>
            <person name="Stajich J.E."/>
            <person name="Lopes-Bezerra L.M."/>
            <person name="Vasconcelos A.T."/>
            <person name="Felipe M.S."/>
        </authorList>
    </citation>
    <scope>NUCLEOTIDE SEQUENCE [LARGE SCALE GENOMIC DNA]</scope>
    <source>
        <strain evidence="3 4">1099-18</strain>
    </source>
</reference>
<accession>A0A0F2MAY3</accession>
<comment type="caution">
    <text evidence="3">The sequence shown here is derived from an EMBL/GenBank/DDBJ whole genome shotgun (WGS) entry which is preliminary data.</text>
</comment>
<dbReference type="EMBL" id="AXCR01000007">
    <property type="protein sequence ID" value="KJR85331.1"/>
    <property type="molecule type" value="Genomic_DNA"/>
</dbReference>
<protein>
    <submittedName>
        <fullName evidence="3">Uncharacterized protein</fullName>
    </submittedName>
</protein>
<dbReference type="RefSeq" id="XP_016588007.1">
    <property type="nucleotide sequence ID" value="XM_016735165.1"/>
</dbReference>
<evidence type="ECO:0000313" key="3">
    <source>
        <dbReference type="EMBL" id="KJR85331.1"/>
    </source>
</evidence>
<keyword evidence="2" id="KW-1133">Transmembrane helix</keyword>
<evidence type="ECO:0000313" key="4">
    <source>
        <dbReference type="Proteomes" id="UP000033710"/>
    </source>
</evidence>
<dbReference type="GeneID" id="27670442"/>
<dbReference type="KEGG" id="ssck:SPSK_08572"/>
<feature type="transmembrane region" description="Helical" evidence="2">
    <location>
        <begin position="710"/>
        <end position="729"/>
    </location>
</feature>
<dbReference type="Proteomes" id="UP000033710">
    <property type="component" value="Unassembled WGS sequence"/>
</dbReference>
<gene>
    <name evidence="3" type="ORF">SPSK_08572</name>
</gene>
<evidence type="ECO:0000256" key="1">
    <source>
        <dbReference type="SAM" id="MobiDB-lite"/>
    </source>
</evidence>
<evidence type="ECO:0000256" key="2">
    <source>
        <dbReference type="SAM" id="Phobius"/>
    </source>
</evidence>
<feature type="transmembrane region" description="Helical" evidence="2">
    <location>
        <begin position="671"/>
        <end position="690"/>
    </location>
</feature>
<dbReference type="VEuPathDB" id="FungiDB:SPSK_08572"/>
<proteinExistence type="predicted"/>